<gene>
    <name evidence="3" type="primary">LOC105893132</name>
</gene>
<dbReference type="Proteomes" id="UP000515152">
    <property type="component" value="Chromosome 14"/>
</dbReference>
<dbReference type="AlphaFoldDB" id="A0A6P3VKT0"/>
<organism evidence="2 3">
    <name type="scientific">Clupea harengus</name>
    <name type="common">Atlantic herring</name>
    <dbReference type="NCBI Taxonomy" id="7950"/>
    <lineage>
        <taxon>Eukaryota</taxon>
        <taxon>Metazoa</taxon>
        <taxon>Chordata</taxon>
        <taxon>Craniata</taxon>
        <taxon>Vertebrata</taxon>
        <taxon>Euteleostomi</taxon>
        <taxon>Actinopterygii</taxon>
        <taxon>Neopterygii</taxon>
        <taxon>Teleostei</taxon>
        <taxon>Clupei</taxon>
        <taxon>Clupeiformes</taxon>
        <taxon>Clupeoidei</taxon>
        <taxon>Clupeidae</taxon>
        <taxon>Clupea</taxon>
    </lineage>
</organism>
<sequence>MLSHNSAASRLTQEELALESQEDNHSSDESGEDSEDERIHFELRLDPDEDICDENEENIAPAPPRKRAKSQPRQVPLSWKTEKDDDDATPSTLPFLPAREPGVQLSAADNHTPLDLFKLFFPEDAVETLCHNTNKLLGT</sequence>
<accession>A0A6P3VKT0</accession>
<protein>
    <submittedName>
        <fullName evidence="3">Uncharacterized protein LOC105893132 isoform X2</fullName>
    </submittedName>
</protein>
<dbReference type="PANTHER" id="PTHR46599:SF3">
    <property type="entry name" value="PIGGYBAC TRANSPOSABLE ELEMENT-DERIVED PROTEIN 4"/>
    <property type="match status" value="1"/>
</dbReference>
<feature type="region of interest" description="Disordered" evidence="1">
    <location>
        <begin position="1"/>
        <end position="107"/>
    </location>
</feature>
<feature type="compositionally biased region" description="Polar residues" evidence="1">
    <location>
        <begin position="1"/>
        <end position="11"/>
    </location>
</feature>
<feature type="compositionally biased region" description="Acidic residues" evidence="1">
    <location>
        <begin position="47"/>
        <end position="57"/>
    </location>
</feature>
<dbReference type="PANTHER" id="PTHR46599">
    <property type="entry name" value="PIGGYBAC TRANSPOSABLE ELEMENT-DERIVED PROTEIN 4"/>
    <property type="match status" value="1"/>
</dbReference>
<evidence type="ECO:0000313" key="2">
    <source>
        <dbReference type="Proteomes" id="UP000515152"/>
    </source>
</evidence>
<name>A0A6P3VKT0_CLUHA</name>
<dbReference type="KEGG" id="char:105893132"/>
<feature type="compositionally biased region" description="Basic and acidic residues" evidence="1">
    <location>
        <begin position="37"/>
        <end position="46"/>
    </location>
</feature>
<dbReference type="GeneID" id="105893132"/>
<evidence type="ECO:0000313" key="3">
    <source>
        <dbReference type="RefSeq" id="XP_012674943.2"/>
    </source>
</evidence>
<proteinExistence type="predicted"/>
<dbReference type="RefSeq" id="XP_012674943.2">
    <property type="nucleotide sequence ID" value="XM_012819489.2"/>
</dbReference>
<reference evidence="3" key="1">
    <citation type="submission" date="2025-08" db="UniProtKB">
        <authorList>
            <consortium name="RefSeq"/>
        </authorList>
    </citation>
    <scope>IDENTIFICATION</scope>
</reference>
<keyword evidence="2" id="KW-1185">Reference proteome</keyword>
<evidence type="ECO:0000256" key="1">
    <source>
        <dbReference type="SAM" id="MobiDB-lite"/>
    </source>
</evidence>